<proteinExistence type="predicted"/>
<evidence type="ECO:0000256" key="1">
    <source>
        <dbReference type="ARBA" id="ARBA00004496"/>
    </source>
</evidence>
<name>A0A177AU39_9BILA</name>
<dbReference type="SUPFAM" id="SSF52058">
    <property type="entry name" value="L domain-like"/>
    <property type="match status" value="1"/>
</dbReference>
<dbReference type="EMBL" id="LWCA01001258">
    <property type="protein sequence ID" value="OAF65516.1"/>
    <property type="molecule type" value="Genomic_DNA"/>
</dbReference>
<dbReference type="GO" id="GO:0005737">
    <property type="term" value="C:cytoplasm"/>
    <property type="evidence" value="ECO:0007669"/>
    <property type="project" value="UniProtKB-SubCell"/>
</dbReference>
<dbReference type="PROSITE" id="PS51450">
    <property type="entry name" value="LRR"/>
    <property type="match status" value="1"/>
</dbReference>
<dbReference type="PANTHER" id="PTHR46545:SF1">
    <property type="entry name" value="LEUCINE-RICH REPEAT-CONTAINING PROTEIN 51"/>
    <property type="match status" value="1"/>
</dbReference>
<comment type="caution">
    <text evidence="5">The sequence shown here is derived from an EMBL/GenBank/DDBJ whole genome shotgun (WGS) entry which is preliminary data.</text>
</comment>
<protein>
    <submittedName>
        <fullName evidence="5">Uncharacterized protein</fullName>
    </submittedName>
</protein>
<keyword evidence="2" id="KW-0963">Cytoplasm</keyword>
<keyword evidence="3" id="KW-0433">Leucine-rich repeat</keyword>
<organism evidence="5 6">
    <name type="scientific">Intoshia linei</name>
    <dbReference type="NCBI Taxonomy" id="1819745"/>
    <lineage>
        <taxon>Eukaryota</taxon>
        <taxon>Metazoa</taxon>
        <taxon>Spiralia</taxon>
        <taxon>Lophotrochozoa</taxon>
        <taxon>Mesozoa</taxon>
        <taxon>Orthonectida</taxon>
        <taxon>Rhopaluridae</taxon>
        <taxon>Intoshia</taxon>
    </lineage>
</organism>
<keyword evidence="6" id="KW-1185">Reference proteome</keyword>
<keyword evidence="4" id="KW-0677">Repeat</keyword>
<evidence type="ECO:0000256" key="2">
    <source>
        <dbReference type="ARBA" id="ARBA00022490"/>
    </source>
</evidence>
<comment type="subcellular location">
    <subcellularLocation>
        <location evidence="1">Cytoplasm</location>
    </subcellularLocation>
</comment>
<accession>A0A177AU39</accession>
<evidence type="ECO:0000313" key="5">
    <source>
        <dbReference type="EMBL" id="OAF65516.1"/>
    </source>
</evidence>
<reference evidence="5 6" key="1">
    <citation type="submission" date="2016-04" db="EMBL/GenBank/DDBJ databases">
        <title>The genome of Intoshia linei affirms orthonectids as highly simplified spiralians.</title>
        <authorList>
            <person name="Mikhailov K.V."/>
            <person name="Slusarev G.S."/>
            <person name="Nikitin M.A."/>
            <person name="Logacheva M.D."/>
            <person name="Penin A."/>
            <person name="Aleoshin V."/>
            <person name="Panchin Y.V."/>
        </authorList>
    </citation>
    <scope>NUCLEOTIDE SEQUENCE [LARGE SCALE GENOMIC DNA]</scope>
    <source>
        <strain evidence="5">Intl2013</strain>
        <tissue evidence="5">Whole animal</tissue>
    </source>
</reference>
<sequence>MKNETNKNPIKLKNINYSFLEIENLNDVIKMEPRSPKDISRTVLRQDQNDYYDSNCLKLNNNKISDLTGFVTIFQNFIYQINKISWLDLSSNQIENIDSVKN</sequence>
<evidence type="ECO:0000256" key="4">
    <source>
        <dbReference type="ARBA" id="ARBA00022737"/>
    </source>
</evidence>
<evidence type="ECO:0000256" key="3">
    <source>
        <dbReference type="ARBA" id="ARBA00022614"/>
    </source>
</evidence>
<dbReference type="PANTHER" id="PTHR46545">
    <property type="entry name" value="LEUCINE-RICH REPEAT-CONTAINING PROTEIN 51"/>
    <property type="match status" value="1"/>
</dbReference>
<evidence type="ECO:0000313" key="6">
    <source>
        <dbReference type="Proteomes" id="UP000078046"/>
    </source>
</evidence>
<dbReference type="OrthoDB" id="676979at2759"/>
<gene>
    <name evidence="5" type="ORF">A3Q56_06763</name>
</gene>
<dbReference type="AlphaFoldDB" id="A0A177AU39"/>
<dbReference type="Proteomes" id="UP000078046">
    <property type="component" value="Unassembled WGS sequence"/>
</dbReference>
<dbReference type="InterPro" id="IPR001611">
    <property type="entry name" value="Leu-rich_rpt"/>
</dbReference>